<dbReference type="EMBL" id="SMGK01000002">
    <property type="protein sequence ID" value="TCK74053.1"/>
    <property type="molecule type" value="Genomic_DNA"/>
</dbReference>
<evidence type="ECO:0000313" key="2">
    <source>
        <dbReference type="EMBL" id="TCK74053.1"/>
    </source>
</evidence>
<evidence type="ECO:0000256" key="1">
    <source>
        <dbReference type="SAM" id="SignalP"/>
    </source>
</evidence>
<reference evidence="2 3" key="1">
    <citation type="submission" date="2019-03" db="EMBL/GenBank/DDBJ databases">
        <title>Genomic Encyclopedia of Type Strains, Phase IV (KMG-IV): sequencing the most valuable type-strain genomes for metagenomic binning, comparative biology and taxonomic classification.</title>
        <authorList>
            <person name="Goeker M."/>
        </authorList>
    </citation>
    <scope>NUCLEOTIDE SEQUENCE [LARGE SCALE GENOMIC DNA]</scope>
    <source>
        <strain evidence="2 3">DSM 103428</strain>
    </source>
</reference>
<proteinExistence type="predicted"/>
<sequence length="399" mass="43529">MRATLSTLVAGLLLLQPLHAQTAGEPPPTLKIAVHRVELPVTVLNRKTGKPLTSLTAQDFRILDGDTPVPITYFRAPDHAQPLTVYLLFRNDAIDQKPLAKIAQQMPGAFKSLPTDAQIAVASYSASNVSLWLSPQSDRAAALAAIRNLVTANPDEPKKKQKTGRLSTQQIVAQTQTAPLQADPVAPQPVDQTNLTGGQQFKHMMATYDFGSSGGLHMIESDWKKHGNPDTRPVVVLISDELSMCYVWMATRLHNAMLRDGFTVEVLEEPHGGFSRAMVDVTKVLAPNGISLDPENAMFRYRYETYIAKATGGEVIAVSKRGYQSGFEQIFTDIASAYQLEFAPPPTDKDGKLHRIHVELVAHPGFDPSAYDIRARDHYFAGGLPAPEPSEIAPPAASH</sequence>
<keyword evidence="3" id="KW-1185">Reference proteome</keyword>
<protein>
    <recommendedName>
        <fullName evidence="4">VWFA-related protein</fullName>
    </recommendedName>
</protein>
<accession>A0A4R1LAW2</accession>
<dbReference type="OrthoDB" id="127986at2"/>
<gene>
    <name evidence="2" type="ORF">C7378_1673</name>
</gene>
<evidence type="ECO:0008006" key="4">
    <source>
        <dbReference type="Google" id="ProtNLM"/>
    </source>
</evidence>
<dbReference type="RefSeq" id="WP_131994545.1">
    <property type="nucleotide sequence ID" value="NZ_SMGK01000002.1"/>
</dbReference>
<keyword evidence="1" id="KW-0732">Signal</keyword>
<feature type="chain" id="PRO_5021032128" description="VWFA-related protein" evidence="1">
    <location>
        <begin position="21"/>
        <end position="399"/>
    </location>
</feature>
<evidence type="ECO:0000313" key="3">
    <source>
        <dbReference type="Proteomes" id="UP000295210"/>
    </source>
</evidence>
<organism evidence="2 3">
    <name type="scientific">Acidipila rosea</name>
    <dbReference type="NCBI Taxonomy" id="768535"/>
    <lineage>
        <taxon>Bacteria</taxon>
        <taxon>Pseudomonadati</taxon>
        <taxon>Acidobacteriota</taxon>
        <taxon>Terriglobia</taxon>
        <taxon>Terriglobales</taxon>
        <taxon>Acidobacteriaceae</taxon>
        <taxon>Acidipila</taxon>
    </lineage>
</organism>
<dbReference type="Proteomes" id="UP000295210">
    <property type="component" value="Unassembled WGS sequence"/>
</dbReference>
<name>A0A4R1LAW2_9BACT</name>
<feature type="signal peptide" evidence="1">
    <location>
        <begin position="1"/>
        <end position="20"/>
    </location>
</feature>
<dbReference type="AlphaFoldDB" id="A0A4R1LAW2"/>
<comment type="caution">
    <text evidence="2">The sequence shown here is derived from an EMBL/GenBank/DDBJ whole genome shotgun (WGS) entry which is preliminary data.</text>
</comment>